<organism evidence="1 2">
    <name type="scientific">Tumebacillus lacus</name>
    <dbReference type="NCBI Taxonomy" id="2995335"/>
    <lineage>
        <taxon>Bacteria</taxon>
        <taxon>Bacillati</taxon>
        <taxon>Bacillota</taxon>
        <taxon>Bacilli</taxon>
        <taxon>Bacillales</taxon>
        <taxon>Alicyclobacillaceae</taxon>
        <taxon>Tumebacillus</taxon>
    </lineage>
</organism>
<evidence type="ECO:0000313" key="2">
    <source>
        <dbReference type="Proteomes" id="UP001208017"/>
    </source>
</evidence>
<accession>A0ABT3XBP1</accession>
<reference evidence="1 2" key="1">
    <citation type="submission" date="2022-11" db="EMBL/GenBank/DDBJ databases">
        <title>Study of microbial diversity in lake waters.</title>
        <authorList>
            <person name="Zhang J."/>
        </authorList>
    </citation>
    <scope>NUCLEOTIDE SEQUENCE [LARGE SCALE GENOMIC DNA]</scope>
    <source>
        <strain evidence="1 2">DT12</strain>
    </source>
</reference>
<proteinExistence type="predicted"/>
<protein>
    <submittedName>
        <fullName evidence="1">Uncharacterized protein</fullName>
    </submittedName>
</protein>
<evidence type="ECO:0000313" key="1">
    <source>
        <dbReference type="EMBL" id="MCX7572179.1"/>
    </source>
</evidence>
<comment type="caution">
    <text evidence="1">The sequence shown here is derived from an EMBL/GenBank/DDBJ whole genome shotgun (WGS) entry which is preliminary data.</text>
</comment>
<dbReference type="RefSeq" id="WP_267153430.1">
    <property type="nucleotide sequence ID" value="NZ_JAPMLT010000017.1"/>
</dbReference>
<dbReference type="EMBL" id="JAPMLT010000017">
    <property type="protein sequence ID" value="MCX7572179.1"/>
    <property type="molecule type" value="Genomic_DNA"/>
</dbReference>
<dbReference type="Proteomes" id="UP001208017">
    <property type="component" value="Unassembled WGS sequence"/>
</dbReference>
<keyword evidence="2" id="KW-1185">Reference proteome</keyword>
<sequence length="62" mass="6468">MPVDRGAADVELGGLAATAVEHHSGRVDGALGEVIRFFKCAGTVDGQLDGQAARFGESFMEF</sequence>
<gene>
    <name evidence="1" type="ORF">OS242_19875</name>
</gene>
<name>A0ABT3XBP1_9BACL</name>